<name>A0ABR2KEJ4_9EUKA</name>
<dbReference type="InterPro" id="IPR012961">
    <property type="entry name" value="Ski2/MTR4_C"/>
</dbReference>
<dbReference type="Pfam" id="PF00270">
    <property type="entry name" value="DEAD"/>
    <property type="match status" value="1"/>
</dbReference>
<proteinExistence type="predicted"/>
<dbReference type="CDD" id="cd18795">
    <property type="entry name" value="SF2_C_Ski2"/>
    <property type="match status" value="1"/>
</dbReference>
<keyword evidence="3" id="KW-0347">Helicase</keyword>
<evidence type="ECO:0000259" key="6">
    <source>
        <dbReference type="PROSITE" id="PS51194"/>
    </source>
</evidence>
<dbReference type="InterPro" id="IPR050699">
    <property type="entry name" value="RNA-DNA_Helicase"/>
</dbReference>
<dbReference type="Gene3D" id="1.10.3380.30">
    <property type="match status" value="1"/>
</dbReference>
<accession>A0ABR2KEJ4</accession>
<dbReference type="PROSITE" id="PS51192">
    <property type="entry name" value="HELICASE_ATP_BIND_1"/>
    <property type="match status" value="1"/>
</dbReference>
<reference evidence="7 8" key="1">
    <citation type="submission" date="2024-04" db="EMBL/GenBank/DDBJ databases">
        <title>Tritrichomonas musculus Genome.</title>
        <authorList>
            <person name="Alves-Ferreira E."/>
            <person name="Grigg M."/>
            <person name="Lorenzi H."/>
            <person name="Galac M."/>
        </authorList>
    </citation>
    <scope>NUCLEOTIDE SEQUENCE [LARGE SCALE GENOMIC DNA]</scope>
    <source>
        <strain evidence="7 8">EAF2021</strain>
    </source>
</reference>
<dbReference type="SMART" id="SM00490">
    <property type="entry name" value="HELICc"/>
    <property type="match status" value="1"/>
</dbReference>
<dbReference type="PANTHER" id="PTHR12131:SF7">
    <property type="entry name" value="EXOSOME RNA HELICASE MTR4"/>
    <property type="match status" value="1"/>
</dbReference>
<dbReference type="SMART" id="SM01142">
    <property type="entry name" value="DSHCT"/>
    <property type="match status" value="1"/>
</dbReference>
<evidence type="ECO:0000256" key="2">
    <source>
        <dbReference type="ARBA" id="ARBA00022801"/>
    </source>
</evidence>
<gene>
    <name evidence="7" type="ORF">M9Y10_033951</name>
</gene>
<evidence type="ECO:0000256" key="4">
    <source>
        <dbReference type="ARBA" id="ARBA00022840"/>
    </source>
</evidence>
<evidence type="ECO:0000259" key="5">
    <source>
        <dbReference type="PROSITE" id="PS51192"/>
    </source>
</evidence>
<dbReference type="Proteomes" id="UP001470230">
    <property type="component" value="Unassembled WGS sequence"/>
</dbReference>
<evidence type="ECO:0000256" key="1">
    <source>
        <dbReference type="ARBA" id="ARBA00022741"/>
    </source>
</evidence>
<keyword evidence="4" id="KW-0067">ATP-binding</keyword>
<feature type="domain" description="Helicase C-terminal" evidence="6">
    <location>
        <begin position="289"/>
        <end position="486"/>
    </location>
</feature>
<dbReference type="InterPro" id="IPR011545">
    <property type="entry name" value="DEAD/DEAH_box_helicase_dom"/>
</dbReference>
<keyword evidence="1" id="KW-0547">Nucleotide-binding</keyword>
<sequence>MKKILDDEEISSPKHETLQHEIVEHTIYENGSKPTPAPLELDSKTSIQLDFDLDIFQIEAIKAVNTGNSVLVVASTSAGKSVIAYHSILKSIENESIAIYTAPVKSLANQKYIELSNKFDDVALITGDVTTSNSMSSKCLVMTAEVLRNQLFSELYASYIQKVKYIILDEAHYLSDEQRGVVWEQIIIASPPNVRFVLLTATLPNYYDLATWLSIIRKEPIHCIYQKRRPVPLHIYAIKESGSPILIKEGDEPLKTNELTAICATTNELGSVSQNSTIAHDPPPYEIANLANSIVSKREFPLLIFCLSRRRCFKIAKHLSGLQEFGDDAIQVFDAAAEDWDPQTKKGPQFEKIRNLVMLGVGVHHSGILPIIRETIELLFSAGKLPILVATETFALGVNAPTRSVMFASLVKWGGTSFRPITASEFLQMAGRAGRRGFDEHGNVYIFVSKGDSPEILSNIVGASPEKLVSRMRVTSSLILSCIQMHYDPHEFLRKSLLYFLNNKSIPYLRKKLWKLFNGENSDSEKSELHFSENLNNTENNNSTNENETNNDFAELEKYATLLKQIVTFALAPTFIKDTLKKGRLVYIVHDDVKWGWSVVNTTEYGSTINVFVSATKDSNQRNIPSSVPKDSFIASIKFPFSSICAISSITISQSETINGLSSVARILGPIDVVRKKYGSVPLFKLDKSKISQNAKKVLIEFDQVVENLTKKDKSKNIKRDYVELCSSIEEKIKIQHMLDEIVNPPSQKEIDLYKSLFQQLNYTTNEGVVLSLKGTVALSLHVEDPLPIVELLFSGFFVDLNSTEICIAASCFVESQPKIKSPETPFIIELWSKMESKLSDYRKIEQDLGLRKSELPKKRMMYFLYMFLEKKSLNDAISSTASNSFTEGIAVRILKRVRELLHQFESAAKVMKVEALVESFSAAQALLLEGSNFESSLYKMDD</sequence>
<organism evidence="7 8">
    <name type="scientific">Tritrichomonas musculus</name>
    <dbReference type="NCBI Taxonomy" id="1915356"/>
    <lineage>
        <taxon>Eukaryota</taxon>
        <taxon>Metamonada</taxon>
        <taxon>Parabasalia</taxon>
        <taxon>Tritrichomonadida</taxon>
        <taxon>Tritrichomonadidae</taxon>
        <taxon>Tritrichomonas</taxon>
    </lineage>
</organism>
<keyword evidence="8" id="KW-1185">Reference proteome</keyword>
<comment type="caution">
    <text evidence="7">The sequence shown here is derived from an EMBL/GenBank/DDBJ whole genome shotgun (WGS) entry which is preliminary data.</text>
</comment>
<evidence type="ECO:0000313" key="7">
    <source>
        <dbReference type="EMBL" id="KAK8889206.1"/>
    </source>
</evidence>
<dbReference type="Pfam" id="PF00271">
    <property type="entry name" value="Helicase_C"/>
    <property type="match status" value="1"/>
</dbReference>
<dbReference type="Gene3D" id="3.40.50.300">
    <property type="entry name" value="P-loop containing nucleotide triphosphate hydrolases"/>
    <property type="match status" value="2"/>
</dbReference>
<feature type="domain" description="Helicase ATP-binding" evidence="5">
    <location>
        <begin position="61"/>
        <end position="221"/>
    </location>
</feature>
<protein>
    <recommendedName>
        <fullName evidence="9">DEAD/DEAH box helicase family protein</fullName>
    </recommendedName>
</protein>
<keyword evidence="2" id="KW-0378">Hydrolase</keyword>
<evidence type="ECO:0008006" key="9">
    <source>
        <dbReference type="Google" id="ProtNLM"/>
    </source>
</evidence>
<evidence type="ECO:0000256" key="3">
    <source>
        <dbReference type="ARBA" id="ARBA00022806"/>
    </source>
</evidence>
<dbReference type="EMBL" id="JAPFFF010000005">
    <property type="protein sequence ID" value="KAK8889206.1"/>
    <property type="molecule type" value="Genomic_DNA"/>
</dbReference>
<dbReference type="InterPro" id="IPR027417">
    <property type="entry name" value="P-loop_NTPase"/>
</dbReference>
<dbReference type="SUPFAM" id="SSF52540">
    <property type="entry name" value="P-loop containing nucleoside triphosphate hydrolases"/>
    <property type="match status" value="1"/>
</dbReference>
<evidence type="ECO:0000313" key="8">
    <source>
        <dbReference type="Proteomes" id="UP001470230"/>
    </source>
</evidence>
<dbReference type="InterPro" id="IPR014001">
    <property type="entry name" value="Helicase_ATP-bd"/>
</dbReference>
<dbReference type="PANTHER" id="PTHR12131">
    <property type="entry name" value="ATP-DEPENDENT RNA AND DNA HELICASE"/>
    <property type="match status" value="1"/>
</dbReference>
<dbReference type="SMART" id="SM00487">
    <property type="entry name" value="DEXDc"/>
    <property type="match status" value="1"/>
</dbReference>
<dbReference type="PROSITE" id="PS51194">
    <property type="entry name" value="HELICASE_CTER"/>
    <property type="match status" value="1"/>
</dbReference>
<dbReference type="Pfam" id="PF08148">
    <property type="entry name" value="DSHCT"/>
    <property type="match status" value="1"/>
</dbReference>
<dbReference type="InterPro" id="IPR001650">
    <property type="entry name" value="Helicase_C-like"/>
</dbReference>